<feature type="domain" description="ABC transporter" evidence="4">
    <location>
        <begin position="5"/>
        <end position="230"/>
    </location>
</feature>
<accession>A0A9D1DYF4</accession>
<dbReference type="GO" id="GO:0005524">
    <property type="term" value="F:ATP binding"/>
    <property type="evidence" value="ECO:0007669"/>
    <property type="project" value="UniProtKB-KW"/>
</dbReference>
<dbReference type="InterPro" id="IPR027417">
    <property type="entry name" value="P-loop_NTPase"/>
</dbReference>
<dbReference type="PROSITE" id="PS50893">
    <property type="entry name" value="ABC_TRANSPORTER_2"/>
    <property type="match status" value="1"/>
</dbReference>
<dbReference type="PANTHER" id="PTHR42939:SF3">
    <property type="entry name" value="ABC TRANSPORTER ATP-BINDING COMPONENT"/>
    <property type="match status" value="1"/>
</dbReference>
<dbReference type="EMBL" id="DVHA01000196">
    <property type="protein sequence ID" value="HIR61141.1"/>
    <property type="molecule type" value="Genomic_DNA"/>
</dbReference>
<protein>
    <submittedName>
        <fullName evidence="5">ABC transporter ATP-binding protein</fullName>
    </submittedName>
</protein>
<dbReference type="SUPFAM" id="SSF52540">
    <property type="entry name" value="P-loop containing nucleoside triphosphate hydrolases"/>
    <property type="match status" value="1"/>
</dbReference>
<proteinExistence type="predicted"/>
<organism evidence="5 6">
    <name type="scientific">Candidatus Faecivivens stercoravium</name>
    <dbReference type="NCBI Taxonomy" id="2840803"/>
    <lineage>
        <taxon>Bacteria</taxon>
        <taxon>Bacillati</taxon>
        <taxon>Bacillota</taxon>
        <taxon>Clostridia</taxon>
        <taxon>Eubacteriales</taxon>
        <taxon>Oscillospiraceae</taxon>
        <taxon>Oscillospiraceae incertae sedis</taxon>
        <taxon>Candidatus Faecivivens</taxon>
    </lineage>
</organism>
<dbReference type="PANTHER" id="PTHR42939">
    <property type="entry name" value="ABC TRANSPORTER ATP-BINDING PROTEIN ALBC-RELATED"/>
    <property type="match status" value="1"/>
</dbReference>
<dbReference type="InterPro" id="IPR003593">
    <property type="entry name" value="AAA+_ATPase"/>
</dbReference>
<sequence>MADAIKIEGLTKSFKNFTLGPIDLALPTGCVMGLIGENGAGKSTLISLLLGMKRPDAGRALVLGEEAGSDNAPFRSKIGVVLDIPGFPSAMRASEIGKLLAPGFPDWDGELFRSLCAGFQLPEKTNFGEYSRGMKMKLSIATALAHHPELLILDEPTGGLDPVARDEILDIFYNFIQSPDRSILISSHILSDLEKICDYIAFLHEGRLLLQGEKDVLKETYGLMRGSRAEIAALPEEAVKGVRRTGTGDEALVLRDYCPAAEPADLEELMVFMLRYAKGENAR</sequence>
<evidence type="ECO:0000313" key="5">
    <source>
        <dbReference type="EMBL" id="HIR61141.1"/>
    </source>
</evidence>
<keyword evidence="3 5" id="KW-0067">ATP-binding</keyword>
<reference evidence="5" key="1">
    <citation type="submission" date="2020-10" db="EMBL/GenBank/DDBJ databases">
        <authorList>
            <person name="Gilroy R."/>
        </authorList>
    </citation>
    <scope>NUCLEOTIDE SEQUENCE</scope>
    <source>
        <strain evidence="5">CHK189-12415</strain>
    </source>
</reference>
<comment type="caution">
    <text evidence="5">The sequence shown here is derived from an EMBL/GenBank/DDBJ whole genome shotgun (WGS) entry which is preliminary data.</text>
</comment>
<evidence type="ECO:0000256" key="1">
    <source>
        <dbReference type="ARBA" id="ARBA00022448"/>
    </source>
</evidence>
<dbReference type="Pfam" id="PF00005">
    <property type="entry name" value="ABC_tran"/>
    <property type="match status" value="1"/>
</dbReference>
<dbReference type="InterPro" id="IPR003439">
    <property type="entry name" value="ABC_transporter-like_ATP-bd"/>
</dbReference>
<dbReference type="GO" id="GO:0016887">
    <property type="term" value="F:ATP hydrolysis activity"/>
    <property type="evidence" value="ECO:0007669"/>
    <property type="project" value="InterPro"/>
</dbReference>
<reference evidence="5" key="2">
    <citation type="journal article" date="2021" name="PeerJ">
        <title>Extensive microbial diversity within the chicken gut microbiome revealed by metagenomics and culture.</title>
        <authorList>
            <person name="Gilroy R."/>
            <person name="Ravi A."/>
            <person name="Getino M."/>
            <person name="Pursley I."/>
            <person name="Horton D.L."/>
            <person name="Alikhan N.F."/>
            <person name="Baker D."/>
            <person name="Gharbi K."/>
            <person name="Hall N."/>
            <person name="Watson M."/>
            <person name="Adriaenssens E.M."/>
            <person name="Foster-Nyarko E."/>
            <person name="Jarju S."/>
            <person name="Secka A."/>
            <person name="Antonio M."/>
            <person name="Oren A."/>
            <person name="Chaudhuri R.R."/>
            <person name="La Ragione R."/>
            <person name="Hildebrand F."/>
            <person name="Pallen M.J."/>
        </authorList>
    </citation>
    <scope>NUCLEOTIDE SEQUENCE</scope>
    <source>
        <strain evidence="5">CHK189-12415</strain>
    </source>
</reference>
<dbReference type="Proteomes" id="UP000824241">
    <property type="component" value="Unassembled WGS sequence"/>
</dbReference>
<evidence type="ECO:0000256" key="3">
    <source>
        <dbReference type="ARBA" id="ARBA00022840"/>
    </source>
</evidence>
<keyword evidence="1" id="KW-0813">Transport</keyword>
<dbReference type="AlphaFoldDB" id="A0A9D1DYF4"/>
<dbReference type="SMART" id="SM00382">
    <property type="entry name" value="AAA"/>
    <property type="match status" value="1"/>
</dbReference>
<dbReference type="Gene3D" id="3.40.50.300">
    <property type="entry name" value="P-loop containing nucleotide triphosphate hydrolases"/>
    <property type="match status" value="1"/>
</dbReference>
<gene>
    <name evidence="5" type="ORF">IAB37_06170</name>
</gene>
<dbReference type="CDD" id="cd03230">
    <property type="entry name" value="ABC_DR_subfamily_A"/>
    <property type="match status" value="1"/>
</dbReference>
<keyword evidence="2" id="KW-0547">Nucleotide-binding</keyword>
<evidence type="ECO:0000259" key="4">
    <source>
        <dbReference type="PROSITE" id="PS50893"/>
    </source>
</evidence>
<name>A0A9D1DYF4_9FIRM</name>
<evidence type="ECO:0000313" key="6">
    <source>
        <dbReference type="Proteomes" id="UP000824241"/>
    </source>
</evidence>
<dbReference type="InterPro" id="IPR051782">
    <property type="entry name" value="ABC_Transporter_VariousFunc"/>
</dbReference>
<evidence type="ECO:0000256" key="2">
    <source>
        <dbReference type="ARBA" id="ARBA00022741"/>
    </source>
</evidence>